<comment type="function">
    <text evidence="1 5">The glycine cleavage system catalyzes the degradation of glycine. The P protein binds the alpha-amino group of glycine through its pyridoxal phosphate cofactor; CO(2) is released and the remaining methylamine moiety is then transferred to the lipoamide cofactor of the H protein.</text>
</comment>
<dbReference type="Gene3D" id="3.40.640.10">
    <property type="entry name" value="Type I PLP-dependent aspartate aminotransferase-like (Major domain)"/>
    <property type="match status" value="1"/>
</dbReference>
<evidence type="ECO:0000256" key="1">
    <source>
        <dbReference type="ARBA" id="ARBA00003788"/>
    </source>
</evidence>
<dbReference type="EMBL" id="AP011638">
    <property type="protein sequence ID" value="BAL52728.1"/>
    <property type="molecule type" value="Genomic_DNA"/>
</dbReference>
<dbReference type="FunFam" id="3.90.1150.10:FF:000014">
    <property type="entry name" value="Probable glycine dehydrogenase (decarboxylating) subunit 2"/>
    <property type="match status" value="1"/>
</dbReference>
<dbReference type="InterPro" id="IPR015424">
    <property type="entry name" value="PyrdxlP-dep_Trfase"/>
</dbReference>
<feature type="modified residue" description="N6-(pyridoxal phosphate)lysine" evidence="5">
    <location>
        <position position="274"/>
    </location>
</feature>
<protein>
    <recommendedName>
        <fullName evidence="5">Probable glycine dehydrogenase (decarboxylating) subunit 2</fullName>
        <ecNumber evidence="5">1.4.4.2</ecNumber>
    </recommendedName>
    <alternativeName>
        <fullName evidence="5">Glycine cleavage system P-protein subunit 2</fullName>
    </alternativeName>
    <alternativeName>
        <fullName evidence="5">Glycine decarboxylase subunit 2</fullName>
    </alternativeName>
    <alternativeName>
        <fullName evidence="5">Glycine dehydrogenase (aminomethyl-transferring) subunit 2</fullName>
    </alternativeName>
</protein>
<comment type="catalytic activity">
    <reaction evidence="4 5">
        <text>N(6)-[(R)-lipoyl]-L-lysyl-[glycine-cleavage complex H protein] + glycine + H(+) = N(6)-[(R)-S(8)-aminomethyldihydrolipoyl]-L-lysyl-[glycine-cleavage complex H protein] + CO2</text>
        <dbReference type="Rhea" id="RHEA:24304"/>
        <dbReference type="Rhea" id="RHEA-COMP:10494"/>
        <dbReference type="Rhea" id="RHEA-COMP:10495"/>
        <dbReference type="ChEBI" id="CHEBI:15378"/>
        <dbReference type="ChEBI" id="CHEBI:16526"/>
        <dbReference type="ChEBI" id="CHEBI:57305"/>
        <dbReference type="ChEBI" id="CHEBI:83099"/>
        <dbReference type="ChEBI" id="CHEBI:83143"/>
        <dbReference type="EC" id="1.4.4.2"/>
    </reaction>
</comment>
<dbReference type="InterPro" id="IPR049316">
    <property type="entry name" value="GDC-P_C"/>
</dbReference>
<dbReference type="GO" id="GO:0005960">
    <property type="term" value="C:glycine cleavage complex"/>
    <property type="evidence" value="ECO:0007669"/>
    <property type="project" value="TreeGrafter"/>
</dbReference>
<evidence type="ECO:0000313" key="7">
    <source>
        <dbReference type="EMBL" id="BAL52728.1"/>
    </source>
</evidence>
<dbReference type="HAMAP" id="MF_00713">
    <property type="entry name" value="GcvPB"/>
    <property type="match status" value="1"/>
</dbReference>
<dbReference type="Gene3D" id="6.20.440.10">
    <property type="match status" value="1"/>
</dbReference>
<comment type="similarity">
    <text evidence="5">Belongs to the GcvP family. C-terminal subunit subfamily.</text>
</comment>
<dbReference type="GO" id="GO:0016594">
    <property type="term" value="F:glycine binding"/>
    <property type="evidence" value="ECO:0007669"/>
    <property type="project" value="TreeGrafter"/>
</dbReference>
<proteinExistence type="inferred from homology"/>
<reference evidence="7" key="2">
    <citation type="journal article" date="2012" name="PLoS ONE">
        <title>A Deeply Branching Thermophilic Bacterium with an Ancient Acetyl-CoA Pathway Dominates a Subsurface Ecosystem.</title>
        <authorList>
            <person name="Takami H."/>
            <person name="Noguchi H."/>
            <person name="Takaki Y."/>
            <person name="Uchiyama I."/>
            <person name="Toyoda A."/>
            <person name="Nishi S."/>
            <person name="Chee G.-J."/>
            <person name="Arai W."/>
            <person name="Nunoura T."/>
            <person name="Itoh T."/>
            <person name="Hattori M."/>
            <person name="Takai K."/>
        </authorList>
    </citation>
    <scope>NUCLEOTIDE SEQUENCE</scope>
</reference>
<dbReference type="Pfam" id="PF21478">
    <property type="entry name" value="GcvP2_C"/>
    <property type="match status" value="1"/>
</dbReference>
<dbReference type="Gene3D" id="3.90.1150.10">
    <property type="entry name" value="Aspartate Aminotransferase, domain 1"/>
    <property type="match status" value="1"/>
</dbReference>
<evidence type="ECO:0000256" key="5">
    <source>
        <dbReference type="HAMAP-Rule" id="MF_00713"/>
    </source>
</evidence>
<dbReference type="GO" id="GO:0004375">
    <property type="term" value="F:glycine dehydrogenase (decarboxylating) activity"/>
    <property type="evidence" value="ECO:0007669"/>
    <property type="project" value="UniProtKB-EC"/>
</dbReference>
<dbReference type="InterPro" id="IPR023012">
    <property type="entry name" value="GcvPB"/>
</dbReference>
<dbReference type="GO" id="GO:0005829">
    <property type="term" value="C:cytosol"/>
    <property type="evidence" value="ECO:0007669"/>
    <property type="project" value="TreeGrafter"/>
</dbReference>
<comment type="cofactor">
    <cofactor evidence="5">
        <name>pyridoxal 5'-phosphate</name>
        <dbReference type="ChEBI" id="CHEBI:597326"/>
    </cofactor>
</comment>
<keyword evidence="2 5" id="KW-0663">Pyridoxal phosphate</keyword>
<keyword evidence="3 5" id="KW-0560">Oxidoreductase</keyword>
<dbReference type="CDD" id="cd00613">
    <property type="entry name" value="GDC-P"/>
    <property type="match status" value="1"/>
</dbReference>
<dbReference type="GO" id="GO:0019464">
    <property type="term" value="P:glycine decarboxylation via glycine cleavage system"/>
    <property type="evidence" value="ECO:0007669"/>
    <property type="project" value="UniProtKB-UniRule"/>
</dbReference>
<dbReference type="SUPFAM" id="SSF53383">
    <property type="entry name" value="PLP-dependent transferases"/>
    <property type="match status" value="1"/>
</dbReference>
<dbReference type="NCBIfam" id="NF003346">
    <property type="entry name" value="PRK04366.1"/>
    <property type="match status" value="1"/>
</dbReference>
<dbReference type="EC" id="1.4.4.2" evidence="5"/>
<evidence type="ECO:0000256" key="4">
    <source>
        <dbReference type="ARBA" id="ARBA00049026"/>
    </source>
</evidence>
<comment type="subunit">
    <text evidence="5">The glycine cleavage system is composed of four proteins: P, T, L and H. In this organism, the P 'protein' is a heterodimer of two subunits.</text>
</comment>
<dbReference type="InterPro" id="IPR015421">
    <property type="entry name" value="PyrdxlP-dep_Trfase_major"/>
</dbReference>
<sequence length="494" mass="54065">MTEVMLAAKVVEPTIFELSSAGRRGISFPDPDVPESALPSHLLRAELPLPELAEVDVIRHFMHLSRFNYSVDGGFYPLGSCTMKYNPKINEDMARLPGFAFVHPLQPIETVQGSLAIMYTLQEWLKEISGMAAVSLQPAAGAHGELTGVLIMRAYHRDRGDHKRTKMLIPDSAHGTNPASSGMVGLQVVQIPSDARGNVDLAALKAQCDDTVVGLMLTNPNTLGLFDEHLEEVIRTVHECGGLVYGDGANLNALVGVMRPGDIGFDILHFNLHKTFSTPHGGGGPGSGPVGVAAHLADYLPTPIVGILEEGNEEQPPLFGFVHPPRSIGRVKAFHGHFGVIVRAYTYIAMHGAEGLRAIAENAVLNANYLRVRLQDTYHIPYNRICMHEFVAEGRFPGSDVRALDIAKRLMDYGFHPPTNYFPLIVHEALMIEPTETESKRTLDAFAEAMLQIAEEAHTQPQLLHEAPHQTPFGRLDEVKAARDLVLCCWLPEG</sequence>
<dbReference type="InterPro" id="IPR020581">
    <property type="entry name" value="GDC_P"/>
</dbReference>
<dbReference type="AlphaFoldDB" id="H5S992"/>
<evidence type="ECO:0000256" key="2">
    <source>
        <dbReference type="ARBA" id="ARBA00022898"/>
    </source>
</evidence>
<accession>H5S992</accession>
<dbReference type="InterPro" id="IPR015422">
    <property type="entry name" value="PyrdxlP-dep_Trfase_small"/>
</dbReference>
<dbReference type="PANTHER" id="PTHR11773:SF1">
    <property type="entry name" value="GLYCINE DEHYDROGENASE (DECARBOXYLATING), MITOCHONDRIAL"/>
    <property type="match status" value="1"/>
</dbReference>
<evidence type="ECO:0000259" key="6">
    <source>
        <dbReference type="Pfam" id="PF21478"/>
    </source>
</evidence>
<gene>
    <name evidence="5" type="primary">gcvPB</name>
    <name evidence="7" type="ORF">HGMM_F03B08C06</name>
</gene>
<dbReference type="PANTHER" id="PTHR11773">
    <property type="entry name" value="GLYCINE DEHYDROGENASE, DECARBOXYLATING"/>
    <property type="match status" value="1"/>
</dbReference>
<organism evidence="7">
    <name type="scientific">uncultured Chloroflexota bacterium</name>
    <dbReference type="NCBI Taxonomy" id="166587"/>
    <lineage>
        <taxon>Bacteria</taxon>
        <taxon>Bacillati</taxon>
        <taxon>Chloroflexota</taxon>
        <taxon>environmental samples</taxon>
    </lineage>
</organism>
<evidence type="ECO:0000256" key="3">
    <source>
        <dbReference type="ARBA" id="ARBA00023002"/>
    </source>
</evidence>
<reference evidence="7" key="1">
    <citation type="journal article" date="2005" name="Environ. Microbiol.">
        <title>Genetic and functional properties of uncultivated thermophilic crenarchaeotes from a subsurface gold mine as revealed by analysis of genome fragments.</title>
        <authorList>
            <person name="Nunoura T."/>
            <person name="Hirayama H."/>
            <person name="Takami H."/>
            <person name="Oida H."/>
            <person name="Nishi S."/>
            <person name="Shimamura S."/>
            <person name="Suzuki Y."/>
            <person name="Inagaki F."/>
            <person name="Takai K."/>
            <person name="Nealson K.H."/>
            <person name="Horikoshi K."/>
        </authorList>
    </citation>
    <scope>NUCLEOTIDE SEQUENCE</scope>
</reference>
<dbReference type="GO" id="GO:0030170">
    <property type="term" value="F:pyridoxal phosphate binding"/>
    <property type="evidence" value="ECO:0007669"/>
    <property type="project" value="TreeGrafter"/>
</dbReference>
<feature type="domain" description="Glycine dehydrogenase C-terminal" evidence="6">
    <location>
        <begin position="361"/>
        <end position="459"/>
    </location>
</feature>
<name>H5S992_9CHLR</name>
<dbReference type="FunFam" id="3.40.640.10:FF:000224">
    <property type="entry name" value="Probable glycine dehydrogenase (decarboxylating) subunit 2"/>
    <property type="match status" value="1"/>
</dbReference>